<dbReference type="GO" id="GO:0030015">
    <property type="term" value="C:CCR4-NOT core complex"/>
    <property type="evidence" value="ECO:0007669"/>
    <property type="project" value="InterPro"/>
</dbReference>
<dbReference type="Gene3D" id="1.25.40.800">
    <property type="match status" value="1"/>
</dbReference>
<dbReference type="InterPro" id="IPR007196">
    <property type="entry name" value="CCR4-Not_Not1_C"/>
</dbReference>
<gene>
    <name evidence="15" type="primary">Dmoj\GI19666</name>
    <name evidence="15" type="ORF">Dmoj_GI19666</name>
</gene>
<evidence type="ECO:0000256" key="2">
    <source>
        <dbReference type="ARBA" id="ARBA00022491"/>
    </source>
</evidence>
<keyword evidence="4" id="KW-0804">Transcription</keyword>
<keyword evidence="2" id="KW-0678">Repressor</keyword>
<dbReference type="OrthoDB" id="1933107at2759"/>
<evidence type="ECO:0000313" key="15">
    <source>
        <dbReference type="EMBL" id="KRG04044.1"/>
    </source>
</evidence>
<comment type="subcellular location">
    <subcellularLocation>
        <location evidence="1">Nucleus</location>
    </subcellularLocation>
</comment>
<feature type="domain" description="CCR4-NOT transcription complex subunit 1 N-terminal" evidence="13">
    <location>
        <begin position="28"/>
        <end position="223"/>
    </location>
</feature>
<evidence type="ECO:0000259" key="10">
    <source>
        <dbReference type="Pfam" id="PF16415"/>
    </source>
</evidence>
<keyword evidence="5" id="KW-0539">Nucleus</keyword>
<evidence type="ECO:0000259" key="12">
    <source>
        <dbReference type="Pfam" id="PF16418"/>
    </source>
</evidence>
<proteinExistence type="inferred from homology"/>
<evidence type="ECO:0000256" key="6">
    <source>
        <dbReference type="ARBA" id="ARBA00025717"/>
    </source>
</evidence>
<dbReference type="PANTHER" id="PTHR13162:SF8">
    <property type="entry name" value="CCR4-NOT TRANSCRIPTION COMPLEX SUBUNIT 1"/>
    <property type="match status" value="1"/>
</dbReference>
<feature type="region of interest" description="Disordered" evidence="7">
    <location>
        <begin position="1400"/>
        <end position="1439"/>
    </location>
</feature>
<feature type="compositionally biased region" description="Low complexity" evidence="7">
    <location>
        <begin position="1410"/>
        <end position="1429"/>
    </location>
</feature>
<evidence type="ECO:0000259" key="9">
    <source>
        <dbReference type="Pfam" id="PF12842"/>
    </source>
</evidence>
<dbReference type="Pfam" id="PF23590">
    <property type="entry name" value="NOT1_connector"/>
    <property type="match status" value="1"/>
</dbReference>
<evidence type="ECO:0000256" key="1">
    <source>
        <dbReference type="ARBA" id="ARBA00004123"/>
    </source>
</evidence>
<organism evidence="15 16">
    <name type="scientific">Drosophila mojavensis</name>
    <name type="common">Fruit fly</name>
    <dbReference type="NCBI Taxonomy" id="7230"/>
    <lineage>
        <taxon>Eukaryota</taxon>
        <taxon>Metazoa</taxon>
        <taxon>Ecdysozoa</taxon>
        <taxon>Arthropoda</taxon>
        <taxon>Hexapoda</taxon>
        <taxon>Insecta</taxon>
        <taxon>Pterygota</taxon>
        <taxon>Neoptera</taxon>
        <taxon>Endopterygota</taxon>
        <taxon>Diptera</taxon>
        <taxon>Brachycera</taxon>
        <taxon>Muscomorpha</taxon>
        <taxon>Ephydroidea</taxon>
        <taxon>Drosophilidae</taxon>
        <taxon>Drosophila</taxon>
    </lineage>
</organism>
<reference evidence="15 16" key="1">
    <citation type="journal article" date="2007" name="Nature">
        <title>Evolution of genes and genomes on the Drosophila phylogeny.</title>
        <authorList>
            <consortium name="Drosophila 12 Genomes Consortium"/>
            <person name="Clark A.G."/>
            <person name="Eisen M.B."/>
            <person name="Smith D.R."/>
            <person name="Bergman C.M."/>
            <person name="Oliver B."/>
            <person name="Markow T.A."/>
            <person name="Kaufman T.C."/>
            <person name="Kellis M."/>
            <person name="Gelbart W."/>
            <person name="Iyer V.N."/>
            <person name="Pollard D.A."/>
            <person name="Sackton T.B."/>
            <person name="Larracuente A.M."/>
            <person name="Singh N.D."/>
            <person name="Abad J.P."/>
            <person name="Abt D.N."/>
            <person name="Adryan B."/>
            <person name="Aguade M."/>
            <person name="Akashi H."/>
            <person name="Anderson W.W."/>
            <person name="Aquadro C.F."/>
            <person name="Ardell D.H."/>
            <person name="Arguello R."/>
            <person name="Artieri C.G."/>
            <person name="Barbash D.A."/>
            <person name="Barker D."/>
            <person name="Barsanti P."/>
            <person name="Batterham P."/>
            <person name="Batzoglou S."/>
            <person name="Begun D."/>
            <person name="Bhutkar A."/>
            <person name="Blanco E."/>
            <person name="Bosak S.A."/>
            <person name="Bradley R.K."/>
            <person name="Brand A.D."/>
            <person name="Brent M.R."/>
            <person name="Brooks A.N."/>
            <person name="Brown R.H."/>
            <person name="Butlin R.K."/>
            <person name="Caggese C."/>
            <person name="Calvi B.R."/>
            <person name="Bernardo de Carvalho A."/>
            <person name="Caspi A."/>
            <person name="Castrezana S."/>
            <person name="Celniker S.E."/>
            <person name="Chang J.L."/>
            <person name="Chapple C."/>
            <person name="Chatterji S."/>
            <person name="Chinwalla A."/>
            <person name="Civetta A."/>
            <person name="Clifton S.W."/>
            <person name="Comeron J.M."/>
            <person name="Costello J.C."/>
            <person name="Coyne J.A."/>
            <person name="Daub J."/>
            <person name="David R.G."/>
            <person name="Delcher A.L."/>
            <person name="Delehaunty K."/>
            <person name="Do C.B."/>
            <person name="Ebling H."/>
            <person name="Edwards K."/>
            <person name="Eickbush T."/>
            <person name="Evans J.D."/>
            <person name="Filipski A."/>
            <person name="Findeiss S."/>
            <person name="Freyhult E."/>
            <person name="Fulton L."/>
            <person name="Fulton R."/>
            <person name="Garcia A.C."/>
            <person name="Gardiner A."/>
            <person name="Garfield D.A."/>
            <person name="Garvin B.E."/>
            <person name="Gibson G."/>
            <person name="Gilbert D."/>
            <person name="Gnerre S."/>
            <person name="Godfrey J."/>
            <person name="Good R."/>
            <person name="Gotea V."/>
            <person name="Gravely B."/>
            <person name="Greenberg A.J."/>
            <person name="Griffiths-Jones S."/>
            <person name="Gross S."/>
            <person name="Guigo R."/>
            <person name="Gustafson E.A."/>
            <person name="Haerty W."/>
            <person name="Hahn M.W."/>
            <person name="Halligan D.L."/>
            <person name="Halpern A.L."/>
            <person name="Halter G.M."/>
            <person name="Han M.V."/>
            <person name="Heger A."/>
            <person name="Hillier L."/>
            <person name="Hinrichs A.S."/>
            <person name="Holmes I."/>
            <person name="Hoskins R.A."/>
            <person name="Hubisz M.J."/>
            <person name="Hultmark D."/>
            <person name="Huntley M.A."/>
            <person name="Jaffe D.B."/>
            <person name="Jagadeeshan S."/>
            <person name="Jeck W.R."/>
            <person name="Johnson J."/>
            <person name="Jones C.D."/>
            <person name="Jordan W.C."/>
            <person name="Karpen G.H."/>
            <person name="Kataoka E."/>
            <person name="Keightley P.D."/>
            <person name="Kheradpour P."/>
            <person name="Kirkness E.F."/>
            <person name="Koerich L.B."/>
            <person name="Kristiansen K."/>
            <person name="Kudrna D."/>
            <person name="Kulathinal R.J."/>
            <person name="Kumar S."/>
            <person name="Kwok R."/>
            <person name="Lander E."/>
            <person name="Langley C.H."/>
            <person name="Lapoint R."/>
            <person name="Lazzaro B.P."/>
            <person name="Lee S.J."/>
            <person name="Levesque L."/>
            <person name="Li R."/>
            <person name="Lin C.F."/>
            <person name="Lin M.F."/>
            <person name="Lindblad-Toh K."/>
            <person name="Llopart A."/>
            <person name="Long M."/>
            <person name="Low L."/>
            <person name="Lozovsky E."/>
            <person name="Lu J."/>
            <person name="Luo M."/>
            <person name="Machado C.A."/>
            <person name="Makalowski W."/>
            <person name="Marzo M."/>
            <person name="Matsuda M."/>
            <person name="Matzkin L."/>
            <person name="McAllister B."/>
            <person name="McBride C.S."/>
            <person name="McKernan B."/>
            <person name="McKernan K."/>
            <person name="Mendez-Lago M."/>
            <person name="Minx P."/>
            <person name="Mollenhauer M.U."/>
            <person name="Montooth K."/>
            <person name="Mount S.M."/>
            <person name="Mu X."/>
            <person name="Myers E."/>
            <person name="Negre B."/>
            <person name="Newfeld S."/>
            <person name="Nielsen R."/>
            <person name="Noor M.A."/>
            <person name="O'Grady P."/>
            <person name="Pachter L."/>
            <person name="Papaceit M."/>
            <person name="Parisi M.J."/>
            <person name="Parisi M."/>
            <person name="Parts L."/>
            <person name="Pedersen J.S."/>
            <person name="Pesole G."/>
            <person name="Phillippy A.M."/>
            <person name="Ponting C.P."/>
            <person name="Pop M."/>
            <person name="Porcelli D."/>
            <person name="Powell J.R."/>
            <person name="Prohaska S."/>
            <person name="Pruitt K."/>
            <person name="Puig M."/>
            <person name="Quesneville H."/>
            <person name="Ram K.R."/>
            <person name="Rand D."/>
            <person name="Rasmussen M.D."/>
            <person name="Reed L.K."/>
            <person name="Reenan R."/>
            <person name="Reily A."/>
            <person name="Remington K.A."/>
            <person name="Rieger T.T."/>
            <person name="Ritchie M.G."/>
            <person name="Robin C."/>
            <person name="Rogers Y.H."/>
            <person name="Rohde C."/>
            <person name="Rozas J."/>
            <person name="Rubenfield M.J."/>
            <person name="Ruiz A."/>
            <person name="Russo S."/>
            <person name="Salzberg S.L."/>
            <person name="Sanchez-Gracia A."/>
            <person name="Saranga D.J."/>
            <person name="Sato H."/>
            <person name="Schaeffer S.W."/>
            <person name="Schatz M.C."/>
            <person name="Schlenke T."/>
            <person name="Schwartz R."/>
            <person name="Segarra C."/>
            <person name="Singh R.S."/>
            <person name="Sirot L."/>
            <person name="Sirota M."/>
            <person name="Sisneros N.B."/>
            <person name="Smith C.D."/>
            <person name="Smith T.F."/>
            <person name="Spieth J."/>
            <person name="Stage D.E."/>
            <person name="Stark A."/>
            <person name="Stephan W."/>
            <person name="Strausberg R.L."/>
            <person name="Strempel S."/>
            <person name="Sturgill D."/>
            <person name="Sutton G."/>
            <person name="Sutton G.G."/>
            <person name="Tao W."/>
            <person name="Teichmann S."/>
            <person name="Tobari Y.N."/>
            <person name="Tomimura Y."/>
            <person name="Tsolas J.M."/>
            <person name="Valente V.L."/>
            <person name="Venter E."/>
            <person name="Venter J.C."/>
            <person name="Vicario S."/>
            <person name="Vieira F.G."/>
            <person name="Vilella A.J."/>
            <person name="Villasante A."/>
            <person name="Walenz B."/>
            <person name="Wang J."/>
            <person name="Wasserman M."/>
            <person name="Watts T."/>
            <person name="Wilson D."/>
            <person name="Wilson R.K."/>
            <person name="Wing R.A."/>
            <person name="Wolfner M.F."/>
            <person name="Wong A."/>
            <person name="Wong G.K."/>
            <person name="Wu C.I."/>
            <person name="Wu G."/>
            <person name="Yamamoto D."/>
            <person name="Yang H.P."/>
            <person name="Yang S.P."/>
            <person name="Yorke J.A."/>
            <person name="Yoshida K."/>
            <person name="Zdobnov E."/>
            <person name="Zhang P."/>
            <person name="Zhang Y."/>
            <person name="Zimin A.V."/>
            <person name="Baldwin J."/>
            <person name="Abdouelleil A."/>
            <person name="Abdulkadir J."/>
            <person name="Abebe A."/>
            <person name="Abera B."/>
            <person name="Abreu J."/>
            <person name="Acer S.C."/>
            <person name="Aftuck L."/>
            <person name="Alexander A."/>
            <person name="An P."/>
            <person name="Anderson E."/>
            <person name="Anderson S."/>
            <person name="Arachi H."/>
            <person name="Azer M."/>
            <person name="Bachantsang P."/>
            <person name="Barry A."/>
            <person name="Bayul T."/>
            <person name="Berlin A."/>
            <person name="Bessette D."/>
            <person name="Bloom T."/>
            <person name="Blye J."/>
            <person name="Boguslavskiy L."/>
            <person name="Bonnet C."/>
            <person name="Boukhgalter B."/>
            <person name="Bourzgui I."/>
            <person name="Brown A."/>
            <person name="Cahill P."/>
            <person name="Channer S."/>
            <person name="Cheshatsang Y."/>
            <person name="Chuda L."/>
            <person name="Citroen M."/>
            <person name="Collymore A."/>
            <person name="Cooke P."/>
            <person name="Costello M."/>
            <person name="D'Aco K."/>
            <person name="Daza R."/>
            <person name="De Haan G."/>
            <person name="DeGray S."/>
            <person name="DeMaso C."/>
            <person name="Dhargay N."/>
            <person name="Dooley K."/>
            <person name="Dooley E."/>
            <person name="Doricent M."/>
            <person name="Dorje P."/>
            <person name="Dorjee K."/>
            <person name="Dupes A."/>
            <person name="Elong R."/>
            <person name="Falk J."/>
            <person name="Farina A."/>
            <person name="Faro S."/>
            <person name="Ferguson D."/>
            <person name="Fisher S."/>
            <person name="Foley C.D."/>
            <person name="Franke A."/>
            <person name="Friedrich D."/>
            <person name="Gadbois L."/>
            <person name="Gearin G."/>
            <person name="Gearin C.R."/>
            <person name="Giannoukos G."/>
            <person name="Goode T."/>
            <person name="Graham J."/>
            <person name="Grandbois E."/>
            <person name="Grewal S."/>
            <person name="Gyaltsen K."/>
            <person name="Hafez N."/>
            <person name="Hagos B."/>
            <person name="Hall J."/>
            <person name="Henson C."/>
            <person name="Hollinger A."/>
            <person name="Honan T."/>
            <person name="Huard M.D."/>
            <person name="Hughes L."/>
            <person name="Hurhula B."/>
            <person name="Husby M.E."/>
            <person name="Kamat A."/>
            <person name="Kanga B."/>
            <person name="Kashin S."/>
            <person name="Khazanovich D."/>
            <person name="Kisner P."/>
            <person name="Lance K."/>
            <person name="Lara M."/>
            <person name="Lee W."/>
            <person name="Lennon N."/>
            <person name="Letendre F."/>
            <person name="LeVine R."/>
            <person name="Lipovsky A."/>
            <person name="Liu X."/>
            <person name="Liu J."/>
            <person name="Liu S."/>
            <person name="Lokyitsang T."/>
            <person name="Lokyitsang Y."/>
            <person name="Lubonja R."/>
            <person name="Lui A."/>
            <person name="MacDonald P."/>
            <person name="Magnisalis V."/>
            <person name="Maru K."/>
            <person name="Matthews C."/>
            <person name="McCusker W."/>
            <person name="McDonough S."/>
            <person name="Mehta T."/>
            <person name="Meldrim J."/>
            <person name="Meneus L."/>
            <person name="Mihai O."/>
            <person name="Mihalev A."/>
            <person name="Mihova T."/>
            <person name="Mittelman R."/>
            <person name="Mlenga V."/>
            <person name="Montmayeur A."/>
            <person name="Mulrain L."/>
            <person name="Navidi A."/>
            <person name="Naylor J."/>
            <person name="Negash T."/>
            <person name="Nguyen T."/>
            <person name="Nguyen N."/>
            <person name="Nicol R."/>
            <person name="Norbu C."/>
            <person name="Norbu N."/>
            <person name="Novod N."/>
            <person name="O'Neill B."/>
            <person name="Osman S."/>
            <person name="Markiewicz E."/>
            <person name="Oyono O.L."/>
            <person name="Patti C."/>
            <person name="Phunkhang P."/>
            <person name="Pierre F."/>
            <person name="Priest M."/>
            <person name="Raghuraman S."/>
            <person name="Rege F."/>
            <person name="Reyes R."/>
            <person name="Rise C."/>
            <person name="Rogov P."/>
            <person name="Ross K."/>
            <person name="Ryan E."/>
            <person name="Settipalli S."/>
            <person name="Shea T."/>
            <person name="Sherpa N."/>
            <person name="Shi L."/>
            <person name="Shih D."/>
            <person name="Sparrow T."/>
            <person name="Spaulding J."/>
            <person name="Stalker J."/>
            <person name="Stange-Thomann N."/>
            <person name="Stavropoulos S."/>
            <person name="Stone C."/>
            <person name="Strader C."/>
            <person name="Tesfaye S."/>
            <person name="Thomson T."/>
            <person name="Thoulutsang Y."/>
            <person name="Thoulutsang D."/>
            <person name="Topham K."/>
            <person name="Topping I."/>
            <person name="Tsamla T."/>
            <person name="Vassiliev H."/>
            <person name="Vo A."/>
            <person name="Wangchuk T."/>
            <person name="Wangdi T."/>
            <person name="Weiand M."/>
            <person name="Wilkinson J."/>
            <person name="Wilson A."/>
            <person name="Yadav S."/>
            <person name="Young G."/>
            <person name="Yu Q."/>
            <person name="Zembek L."/>
            <person name="Zhong D."/>
            <person name="Zimmer A."/>
            <person name="Zwirko Z."/>
            <person name="Jaffe D.B."/>
            <person name="Alvarez P."/>
            <person name="Brockman W."/>
            <person name="Butler J."/>
            <person name="Chin C."/>
            <person name="Gnerre S."/>
            <person name="Grabherr M."/>
            <person name="Kleber M."/>
            <person name="Mauceli E."/>
            <person name="MacCallum I."/>
        </authorList>
    </citation>
    <scope>NUCLEOTIDE SEQUENCE [LARGE SCALE GENOMIC DNA]</scope>
    <source>
        <strain evidence="16">Tucson 15081-1352.22</strain>
    </source>
</reference>
<dbReference type="Pfam" id="PF16417">
    <property type="entry name" value="CNOT1_TTP_bind"/>
    <property type="match status" value="1"/>
</dbReference>
<protein>
    <submittedName>
        <fullName evidence="15">Uncharacterized protein, isoform B</fullName>
    </submittedName>
</protein>
<feature type="domain" description="CCR4-NOT transcription complex subunit 1 CAF1-binding" evidence="10">
    <location>
        <begin position="1171"/>
        <end position="1390"/>
    </location>
</feature>
<dbReference type="FunCoup" id="A0A0Q9X748">
    <property type="interactions" value="2280"/>
</dbReference>
<dbReference type="Pfam" id="PF16418">
    <property type="entry name" value="CNOT1_HEAT"/>
    <property type="match status" value="1"/>
</dbReference>
<dbReference type="EMBL" id="CH933808">
    <property type="protein sequence ID" value="KRG04044.1"/>
    <property type="molecule type" value="Genomic_DNA"/>
</dbReference>
<evidence type="ECO:0000313" key="16">
    <source>
        <dbReference type="Proteomes" id="UP000009192"/>
    </source>
</evidence>
<sequence>MNVENQLTPLKQIRNLVKHVNKRNFNESNEQIKQFIQDYALEADRSCLRYLFTVLNLNDPSPNVTAQLQAKLLGAHLQRQLQCSSFVTNICFAFDQHFAKQKGLKPFALSELVGQVAKLTGINKLCECIFALAVTHSSHPELRQSARENLRSSLPELLNSYLGNNSASAATASGLHEISFDLLQYLLCCLREYVTPQLESQFLRKLREEFPREAVPLVLAPLLYRNTTTTATTTTAAKSNDDEETDAEEETTNTNTTNTSSWSSSNADNLNEVGIEDIYDHLSEIIYSNQGKNNIMDTSWINLILEIGYDFTSSVEDCRNHLCCGCGSRELQPKDVAKIVGLMCRRHLSLLDCNVNLPTPANFWPGQQQGAGSSSSNASQSAQQQNSTSSNNNNDGSSESSSAASEKKDKKETTDATQTWKPEVFVQALKELAPQLNWKEVCMELDHPEFVLKDRIGLDLLLTILRLSTQSKLFPQPECIYRHWSNTEGQLSLITTMLQNPDLFSFADYVISQPALDVLKTPPDAEKKEIAAWKSLHLVEVLLSIADKGYYSQVHELFKFPAQNCPDVLFLALLHINPPLTPLRQDLFNQLIPTFLGNHPNSNVILASAWSSTNFQLRPSIMNAMSEWYLRGSEFDQVKLSRILDLAQDLKALSSLLNARSFLFIIDLACLASRREYLKLEKWLSDKIRDHGEPFMQAMIKVLQRRCPQVTNSKLPEDQLPPKQAQLLPETVTTMINCLQACINTCMQPETAEMIMQMAGNVAILANKARAAQQQQQQVPPSLVPPPPSILRGHRGMDLPGGGIVPGSVPPPPQQQQQQQPFSGNLNAQQMFGPGGMDPLTNMSNNLAGLNLGGPNGAFNFGNMLNNLVSTTPASPSRLMTAGANPYPPIPIQITAQPPPNVGNLGRMLPAGPQPAPTPPNPNNPVMADLQMPVSKEVEDEANSYFQRIYNHQPNPTLSIDEVLDILQRFKESSHRREQEVFLCMLRNLFEEYRFFSHYPEKELQITAQLFGGIIDRNLVPTFVALGLSLRCVLDALRKPEGSKLYYFGVTALDRFKTRLHTYNKYCEHIRSIPHFNDFPQHLIQYVEFGMHGQEPPPQKLIGLSNTIPSSAIAQGAAEPLYRANSMPGNMPTAPNVQKPPVVLAHAARMKSIANATNIDTLLVANQEEKITVPPEPIQDKTAFIFNNLSQLNIPQKCEEIKEIMTKEYWPWLAQYLVLKRASMEFNFHTLYYNFLDALKNVEINRYVTKETLRNIKVLLRSDKGVINFSDRSLLKNLGHWLGMMTLGRNRPILQLDLDLKSLLAEAYHKGQQELLFVVPFVAKILESSAKSRIFKSPNPWTMGIMYVLGELHQEPDLKLNLKFEIEVLCKTLNLELEKLKPVIYLKDPSRPLLIEQQMSQPKPKVVEAPPQQQQQQQQQQQHPQQQQQPPQPPPSAEVDAQAMMMSNANASGSVSSPNLPTDPSQVVLPPPEPRFSYLEVNVNNLQLIGPQLVMPNNIPFLHSNPGFKHIVVNAIERTITDWLQPVVDRSIRIACATTEQIIRKDFALDADENRMRTAAHQMVRNLAAGMAMITGKDEIARAISQNLHKAFMAALTGVPSMSDIQAASMQLANENVELVCAFIQKTSAEKSALEIDRRLSTDFETRKIAREEGSRFVDAQILSYQQERLPEPVRLKVGPAPPTLYAVYSEFARSIPGFQQMSDRDIALFVPKPQDLQPPNVFANDESSMVYAEVASKMEAFMNTAINVPTLQLQASKMHVLLNALMATRRLRDQESAFNLLTRAVEGLTEGLINVQDHMEQMKLYRDIHLRILSLLHNSFGAPNTERAVTKCFFDIREEVRYNVEAARALITSHFVNLNQFDGMLRDCIDNGNNYMAISFAIALLERLIMEDRVINVVSDNEFMATVEVLGRLSQQRHRYPECIANAIETLWSGNLNTSDYGSFNPGERYPTGASHYIHSGMHHVRSSDMDDPPGLQEKTEFLLKDWVALYTQQNQQTTRDARNFSAFVQKMNSYGILKTDDLITRFFRQATQICTDVVYRMFGDPNLPINQAKNKIFQWIDAFVHLIAMLVRHSGEAGNPTTKINLLNKVLGIVLGTLIKDHEMRGVGFQQVGYHRFFMMLFMELCSADSTLESLMHSIVSAFAYTYHLLNPSVAPGFCFAWLELISHRVFLGRILVQIPGQKGWPLYSQLLQDLFKYLAPFLRNTELGKPVQLLYKGTLRVLLVLLHDFPEFLCDYHFGFCDTIPPNCVQMRNIILSAFPRNMRLPDPFTPNLKVDMLSDSSNAPKVCKSYINNIQPANFRNDLDSYLKARAPVTFLSELRGHLQVTTEPGTRYNMALMNALVMYVGTQAIALIRNKNFVPNTSNIAHSAHMDIFQNLAVDLDTEGRYLFLNAIANQLRYPNSHTHYFSCAVLHLFAEANSEAIQEQITRVLLERLIVNRPHPWGLLITFIELIKNPIYKFWDHDFVHCAPEITKLFESVARSCLAKSNVTQQLNMAIDGGAGGAGGGVGGGGGGGGAVVVDNQEVVNIN</sequence>
<dbReference type="InterPro" id="IPR032193">
    <property type="entry name" value="CNOT1_TTP_bind"/>
</dbReference>
<dbReference type="GO" id="GO:0000289">
    <property type="term" value="P:nuclear-transcribed mRNA poly(A) tail shortening"/>
    <property type="evidence" value="ECO:0007669"/>
    <property type="project" value="EnsemblMetazoa"/>
</dbReference>
<comment type="similarity">
    <text evidence="6">Belongs to the CNOT1 family.</text>
</comment>
<feature type="compositionally biased region" description="Low complexity" evidence="7">
    <location>
        <begin position="252"/>
        <end position="266"/>
    </location>
</feature>
<dbReference type="InterPro" id="IPR024557">
    <property type="entry name" value="CNOT1_dom_4"/>
</dbReference>
<dbReference type="InterPro" id="IPR032191">
    <property type="entry name" value="CNOT1_CAF1_bind"/>
</dbReference>
<dbReference type="GO" id="GO:0033962">
    <property type="term" value="P:P-body assembly"/>
    <property type="evidence" value="ECO:0007669"/>
    <property type="project" value="EnsemblMetazoa"/>
</dbReference>
<evidence type="ECO:0000256" key="3">
    <source>
        <dbReference type="ARBA" id="ARBA00023015"/>
    </source>
</evidence>
<feature type="compositionally biased region" description="Low complexity" evidence="7">
    <location>
        <begin position="366"/>
        <end position="404"/>
    </location>
</feature>
<accession>A0A0Q9X748</accession>
<feature type="region of interest" description="Disordered" evidence="7">
    <location>
        <begin position="364"/>
        <end position="417"/>
    </location>
</feature>
<evidence type="ECO:0000256" key="4">
    <source>
        <dbReference type="ARBA" id="ARBA00023163"/>
    </source>
</evidence>
<dbReference type="GO" id="GO:0005634">
    <property type="term" value="C:nucleus"/>
    <property type="evidence" value="ECO:0007669"/>
    <property type="project" value="UniProtKB-SubCell"/>
</dbReference>
<feature type="region of interest" description="Disordered" evidence="7">
    <location>
        <begin position="230"/>
        <end position="266"/>
    </location>
</feature>
<dbReference type="FunFam" id="1.25.40.790:FF:000004">
    <property type="entry name" value="Not1, isoform C"/>
    <property type="match status" value="1"/>
</dbReference>
<dbReference type="FunFam" id="1.25.40.180:FF:000005">
    <property type="entry name" value="Ccr4-not transcription complex subunit 1 isoform"/>
    <property type="match status" value="1"/>
</dbReference>
<feature type="region of interest" description="Disordered" evidence="7">
    <location>
        <begin position="800"/>
        <end position="822"/>
    </location>
</feature>
<dbReference type="CDD" id="cd20710">
    <property type="entry name" value="NOT1_connector"/>
    <property type="match status" value="1"/>
</dbReference>
<dbReference type="FunFam" id="1.25.40.840:FF:000001">
    <property type="entry name" value="Ccr4-not transcription complex subunit 1 isoform"/>
    <property type="match status" value="1"/>
</dbReference>
<feature type="domain" description="CCR4-Not complex component Not1 C-terminal" evidence="8">
    <location>
        <begin position="2125"/>
        <end position="2484"/>
    </location>
</feature>
<evidence type="ECO:0000256" key="7">
    <source>
        <dbReference type="SAM" id="MobiDB-lite"/>
    </source>
</evidence>
<evidence type="ECO:0000259" key="13">
    <source>
        <dbReference type="Pfam" id="PF22940"/>
    </source>
</evidence>
<dbReference type="InterPro" id="IPR055454">
    <property type="entry name" value="CNOT1-like_NOT1_connector"/>
</dbReference>
<feature type="domain" description="CCR4-NOT transcription complex subunit 1-like NOT1 connector" evidence="14">
    <location>
        <begin position="1730"/>
        <end position="1932"/>
    </location>
</feature>
<dbReference type="Pfam" id="PF16415">
    <property type="entry name" value="CNOT1_CAF1_bind"/>
    <property type="match status" value="1"/>
</dbReference>
<dbReference type="FunFam" id="1.25.40.800:FF:000001">
    <property type="entry name" value="CCR4-NOT transcription complex subunit 1"/>
    <property type="match status" value="1"/>
</dbReference>
<dbReference type="PhylomeDB" id="A0A0Q9X748"/>
<dbReference type="GO" id="GO:0000932">
    <property type="term" value="C:P-body"/>
    <property type="evidence" value="ECO:0007669"/>
    <property type="project" value="TreeGrafter"/>
</dbReference>
<dbReference type="GO" id="GO:0030707">
    <property type="term" value="P:follicle cell of egg chamber development"/>
    <property type="evidence" value="ECO:0007669"/>
    <property type="project" value="EnsemblMetazoa"/>
</dbReference>
<evidence type="ECO:0000259" key="8">
    <source>
        <dbReference type="Pfam" id="PF04054"/>
    </source>
</evidence>
<dbReference type="InterPro" id="IPR040398">
    <property type="entry name" value="Not1"/>
</dbReference>
<evidence type="ECO:0000256" key="5">
    <source>
        <dbReference type="ARBA" id="ARBA00023242"/>
    </source>
</evidence>
<feature type="compositionally biased region" description="Acidic residues" evidence="7">
    <location>
        <begin position="241"/>
        <end position="251"/>
    </location>
</feature>
<dbReference type="Pfam" id="PF04054">
    <property type="entry name" value="Not1"/>
    <property type="match status" value="1"/>
</dbReference>
<feature type="domain" description="CCR4-NOT transcription complex subunit 1" evidence="9">
    <location>
        <begin position="1507"/>
        <end position="1651"/>
    </location>
</feature>
<name>A0A0Q9X748_DROMO</name>
<evidence type="ECO:0000259" key="11">
    <source>
        <dbReference type="Pfam" id="PF16417"/>
    </source>
</evidence>
<keyword evidence="16" id="KW-1185">Reference proteome</keyword>
<feature type="domain" description="CCR4-NOT transcription complex subunit 1 HEAT repeat" evidence="12">
    <location>
        <begin position="585"/>
        <end position="740"/>
    </location>
</feature>
<keyword evidence="3" id="KW-0805">Transcription regulation</keyword>
<dbReference type="InterPro" id="IPR055104">
    <property type="entry name" value="CNOT1_1st"/>
</dbReference>
<dbReference type="Gene3D" id="1.25.40.180">
    <property type="match status" value="1"/>
</dbReference>
<dbReference type="GO" id="GO:0017148">
    <property type="term" value="P:negative regulation of translation"/>
    <property type="evidence" value="ECO:0007669"/>
    <property type="project" value="EnsemblMetazoa"/>
</dbReference>
<dbReference type="Gene3D" id="1.25.40.790">
    <property type="match status" value="1"/>
</dbReference>
<feature type="domain" description="CCR4-NOT transcription complex subunit 1 TTP binding" evidence="11">
    <location>
        <begin position="924"/>
        <end position="1097"/>
    </location>
</feature>
<dbReference type="GO" id="GO:0060090">
    <property type="term" value="F:molecular adaptor activity"/>
    <property type="evidence" value="ECO:0007669"/>
    <property type="project" value="TreeGrafter"/>
</dbReference>
<dbReference type="Pfam" id="PF22940">
    <property type="entry name" value="CNOT1_1st"/>
    <property type="match status" value="1"/>
</dbReference>
<dbReference type="GO" id="GO:0005829">
    <property type="term" value="C:cytosol"/>
    <property type="evidence" value="ECO:0007669"/>
    <property type="project" value="EnsemblMetazoa"/>
</dbReference>
<feature type="compositionally biased region" description="Basic and acidic residues" evidence="7">
    <location>
        <begin position="405"/>
        <end position="414"/>
    </location>
</feature>
<dbReference type="PANTHER" id="PTHR13162">
    <property type="entry name" value="CCR4-NOT TRANSCRIPTION COMPLEX"/>
    <property type="match status" value="1"/>
</dbReference>
<dbReference type="InterPro" id="IPR038535">
    <property type="entry name" value="CNOT1_TTP_bind_sf"/>
</dbReference>
<dbReference type="InterPro" id="IPR032194">
    <property type="entry name" value="CNOT1_HEAT"/>
</dbReference>
<dbReference type="Gene3D" id="1.25.40.840">
    <property type="entry name" value="CCR4-NOT transcription complex subunit 1 TTP binding domain"/>
    <property type="match status" value="1"/>
</dbReference>
<dbReference type="Proteomes" id="UP000009192">
    <property type="component" value="Unassembled WGS sequence"/>
</dbReference>
<dbReference type="Pfam" id="PF12842">
    <property type="entry name" value="DUF3819"/>
    <property type="match status" value="1"/>
</dbReference>
<evidence type="ECO:0000259" key="14">
    <source>
        <dbReference type="Pfam" id="PF23590"/>
    </source>
</evidence>
<dbReference type="InParanoid" id="A0A0Q9X748"/>